<dbReference type="InterPro" id="IPR006148">
    <property type="entry name" value="Glc/Gal-6P_isomerase"/>
</dbReference>
<proteinExistence type="predicted"/>
<dbReference type="OrthoDB" id="9791139at2"/>
<dbReference type="GO" id="GO:0004342">
    <property type="term" value="F:glucosamine-6-phosphate deaminase activity"/>
    <property type="evidence" value="ECO:0007669"/>
    <property type="project" value="UniProtKB-UniRule"/>
</dbReference>
<evidence type="ECO:0000259" key="3">
    <source>
        <dbReference type="Pfam" id="PF01182"/>
    </source>
</evidence>
<dbReference type="InterPro" id="IPR037171">
    <property type="entry name" value="NagB/RpiA_transferase-like"/>
</dbReference>
<geneLocation type="plasmid" evidence="5">
    <name>pd4m1f</name>
</geneLocation>
<dbReference type="GO" id="GO:0006046">
    <property type="term" value="P:N-acetylglucosamine catabolic process"/>
    <property type="evidence" value="ECO:0007669"/>
    <property type="project" value="UniProtKB-UniRule"/>
</dbReference>
<organism evidence="4 5">
    <name type="scientific">Paroceanicella profunda</name>
    <dbReference type="NCBI Taxonomy" id="2579971"/>
    <lineage>
        <taxon>Bacteria</taxon>
        <taxon>Pseudomonadati</taxon>
        <taxon>Pseudomonadota</taxon>
        <taxon>Alphaproteobacteria</taxon>
        <taxon>Rhodobacterales</taxon>
        <taxon>Paracoccaceae</taxon>
        <taxon>Paroceanicella</taxon>
    </lineage>
</organism>
<gene>
    <name evidence="4" type="primary">nagB</name>
    <name evidence="4" type="ORF">FDP22_24085</name>
</gene>
<dbReference type="AlphaFoldDB" id="A0A5B8G685"/>
<dbReference type="PANTHER" id="PTHR11280">
    <property type="entry name" value="GLUCOSAMINE-6-PHOSPHATE ISOMERASE"/>
    <property type="match status" value="1"/>
</dbReference>
<dbReference type="InterPro" id="IPR004547">
    <property type="entry name" value="Glucosamine6P_isomerase"/>
</dbReference>
<reference evidence="4 5" key="1">
    <citation type="submission" date="2019-06" db="EMBL/GenBank/DDBJ databases">
        <title>Genome sequence of Rhodobacteraceae bacterium D4M1.</title>
        <authorList>
            <person name="Cao J."/>
        </authorList>
    </citation>
    <scope>NUCLEOTIDE SEQUENCE [LARGE SCALE GENOMIC DNA]</scope>
    <source>
        <strain evidence="4 5">D4M1</strain>
        <plasmid evidence="5">pd4m1f</plasmid>
    </source>
</reference>
<dbReference type="EC" id="3.5.99.6" evidence="2"/>
<dbReference type="InterPro" id="IPR018321">
    <property type="entry name" value="Glucosamine6P_isomerase_CS"/>
</dbReference>
<dbReference type="Gene3D" id="3.40.50.1360">
    <property type="match status" value="1"/>
</dbReference>
<evidence type="ECO:0000313" key="5">
    <source>
        <dbReference type="Proteomes" id="UP000305888"/>
    </source>
</evidence>
<protein>
    <recommendedName>
        <fullName evidence="2">Glucosamine-6-phosphate deaminase</fullName>
        <ecNumber evidence="2">3.5.99.6</ecNumber>
    </recommendedName>
</protein>
<keyword evidence="4" id="KW-0614">Plasmid</keyword>
<dbReference type="GO" id="GO:0006043">
    <property type="term" value="P:glucosamine catabolic process"/>
    <property type="evidence" value="ECO:0007669"/>
    <property type="project" value="TreeGrafter"/>
</dbReference>
<feature type="domain" description="Glucosamine/galactosamine-6-phosphate isomerase" evidence="3">
    <location>
        <begin position="19"/>
        <end position="230"/>
    </location>
</feature>
<dbReference type="SUPFAM" id="SSF100950">
    <property type="entry name" value="NagB/RpiA/CoA transferase-like"/>
    <property type="match status" value="1"/>
</dbReference>
<dbReference type="KEGG" id="ppru:FDP22_24085"/>
<keyword evidence="5" id="KW-1185">Reference proteome</keyword>
<dbReference type="GO" id="GO:0005737">
    <property type="term" value="C:cytoplasm"/>
    <property type="evidence" value="ECO:0007669"/>
    <property type="project" value="TreeGrafter"/>
</dbReference>
<evidence type="ECO:0000256" key="2">
    <source>
        <dbReference type="NCBIfam" id="TIGR00502"/>
    </source>
</evidence>
<accession>A0A5B8G685</accession>
<dbReference type="GO" id="GO:0019262">
    <property type="term" value="P:N-acetylneuraminate catabolic process"/>
    <property type="evidence" value="ECO:0007669"/>
    <property type="project" value="TreeGrafter"/>
</dbReference>
<dbReference type="EMBL" id="CP040824">
    <property type="protein sequence ID" value="QDL94942.1"/>
    <property type="molecule type" value="Genomic_DNA"/>
</dbReference>
<keyword evidence="1 4" id="KW-0378">Hydrolase</keyword>
<dbReference type="NCBIfam" id="TIGR00502">
    <property type="entry name" value="nagB"/>
    <property type="match status" value="1"/>
</dbReference>
<dbReference type="GO" id="GO:0005975">
    <property type="term" value="P:carbohydrate metabolic process"/>
    <property type="evidence" value="ECO:0007669"/>
    <property type="project" value="InterPro"/>
</dbReference>
<dbReference type="CDD" id="cd01399">
    <property type="entry name" value="GlcN6P_deaminase"/>
    <property type="match status" value="1"/>
</dbReference>
<dbReference type="RefSeq" id="WP_138579398.1">
    <property type="nucleotide sequence ID" value="NZ_CP040824.1"/>
</dbReference>
<sequence length="249" mass="26417">MSLVHHSVTLVVLQEPEIVAAEAAARIAAEIRAQPDAVLGLATGRTPLTVYARLGAMHRETGLSFRQVTSFNLDEYRGLGPSDPTSFAAYMQRELFGRVDICADRAHLPDGLMPPQQAAERYEAMIRAAGGIGLQLLGIGNNGHIAFNEPGSDFASRTREVTLSEATRNANAPDFPPGALLPETALTMGIGTILEARELLLLAIGARKADALANALDKPPSPDCPASALQLHPRVTVLCDRAAARRLGA</sequence>
<evidence type="ECO:0000256" key="1">
    <source>
        <dbReference type="ARBA" id="ARBA00022801"/>
    </source>
</evidence>
<dbReference type="PROSITE" id="PS01161">
    <property type="entry name" value="GLC_GALNAC_ISOMERASE"/>
    <property type="match status" value="1"/>
</dbReference>
<name>A0A5B8G685_9RHOB</name>
<dbReference type="GO" id="GO:0042802">
    <property type="term" value="F:identical protein binding"/>
    <property type="evidence" value="ECO:0007669"/>
    <property type="project" value="TreeGrafter"/>
</dbReference>
<dbReference type="Pfam" id="PF01182">
    <property type="entry name" value="Glucosamine_iso"/>
    <property type="match status" value="1"/>
</dbReference>
<evidence type="ECO:0000313" key="4">
    <source>
        <dbReference type="EMBL" id="QDL94942.1"/>
    </source>
</evidence>
<dbReference type="PANTHER" id="PTHR11280:SF5">
    <property type="entry name" value="GLUCOSAMINE-6-PHOSPHATE ISOMERASE"/>
    <property type="match status" value="1"/>
</dbReference>
<dbReference type="Proteomes" id="UP000305888">
    <property type="component" value="Plasmid pD4M1F"/>
</dbReference>